<dbReference type="SUPFAM" id="SSF53335">
    <property type="entry name" value="S-adenosyl-L-methionine-dependent methyltransferases"/>
    <property type="match status" value="1"/>
</dbReference>
<dbReference type="PROSITE" id="PS00094">
    <property type="entry name" value="C5_MTASE_1"/>
    <property type="match status" value="1"/>
</dbReference>
<dbReference type="PANTHER" id="PTHR10629">
    <property type="entry name" value="CYTOSINE-SPECIFIC METHYLTRANSFERASE"/>
    <property type="match status" value="1"/>
</dbReference>
<dbReference type="GO" id="GO:0032259">
    <property type="term" value="P:methylation"/>
    <property type="evidence" value="ECO:0007669"/>
    <property type="project" value="UniProtKB-KW"/>
</dbReference>
<evidence type="ECO:0000313" key="9">
    <source>
        <dbReference type="EMBL" id="MBC3291654.1"/>
    </source>
</evidence>
<dbReference type="EMBL" id="JABWQF010000004">
    <property type="protein sequence ID" value="MBC3291654.1"/>
    <property type="molecule type" value="Genomic_DNA"/>
</dbReference>
<dbReference type="PROSITE" id="PS51679">
    <property type="entry name" value="SAM_MT_C5"/>
    <property type="match status" value="1"/>
</dbReference>
<sequence length="314" mass="34923">MKVVSLFSGAGGLDLGFKNAGFQIVWANDIDSDAVQTYKKNIGDHIVLKDLSQVDMNDIPDCDVVIGGFPCQGFSQANLLRNKDDERNQLYLEFLRVVDAKKPKFFFAENVRGILSLDNGTAIEKIESDFKALGYKVKKQLFNVADYGVPQMRYRVIIVGVRNDINIEYMYPLPTHTSPKKVNKMGLAPWVNIGDALNGIPEPDSNCDLLNHVYSAYKITNRNFTGHRETDPSKPSPTILARGNGKGGVCAIQHPKNHRRMSVRESATIQTFPLDYEFVGSMTSCYRQVGNAVPVLFSESLAKSLKNIIVGDNK</sequence>
<dbReference type="InterPro" id="IPR029063">
    <property type="entry name" value="SAM-dependent_MTases_sf"/>
</dbReference>
<dbReference type="Gene3D" id="3.90.120.10">
    <property type="entry name" value="DNA Methylase, subunit A, domain 2"/>
    <property type="match status" value="1"/>
</dbReference>
<keyword evidence="4" id="KW-0680">Restriction system</keyword>
<dbReference type="GO" id="GO:0003886">
    <property type="term" value="F:DNA (cytosine-5-)-methyltransferase activity"/>
    <property type="evidence" value="ECO:0007669"/>
    <property type="project" value="UniProtKB-EC"/>
</dbReference>
<comment type="similarity">
    <text evidence="6 7">Belongs to the class I-like SAM-binding methyltransferase superfamily. C5-methyltransferase family.</text>
</comment>
<dbReference type="InterPro" id="IPR001525">
    <property type="entry name" value="C5_MeTfrase"/>
</dbReference>
<dbReference type="Pfam" id="PF00145">
    <property type="entry name" value="DNA_methylase"/>
    <property type="match status" value="1"/>
</dbReference>
<dbReference type="NCBIfam" id="TIGR00675">
    <property type="entry name" value="dcm"/>
    <property type="match status" value="1"/>
</dbReference>
<evidence type="ECO:0000256" key="4">
    <source>
        <dbReference type="ARBA" id="ARBA00022747"/>
    </source>
</evidence>
<dbReference type="EC" id="2.1.1.37" evidence="8"/>
<keyword evidence="3 6" id="KW-0949">S-adenosyl-L-methionine</keyword>
<evidence type="ECO:0000256" key="7">
    <source>
        <dbReference type="RuleBase" id="RU000416"/>
    </source>
</evidence>
<name>A0A8H9YNS5_9PSED</name>
<organism evidence="9">
    <name type="scientific">Pseudomonas tritici</name>
    <dbReference type="NCBI Taxonomy" id="2745518"/>
    <lineage>
        <taxon>Bacteria</taxon>
        <taxon>Pseudomonadati</taxon>
        <taxon>Pseudomonadota</taxon>
        <taxon>Gammaproteobacteria</taxon>
        <taxon>Pseudomonadales</taxon>
        <taxon>Pseudomonadaceae</taxon>
        <taxon>Pseudomonas</taxon>
    </lineage>
</organism>
<proteinExistence type="inferred from homology"/>
<keyword evidence="2 6" id="KW-0808">Transferase</keyword>
<dbReference type="PRINTS" id="PR00105">
    <property type="entry name" value="C5METTRFRASE"/>
</dbReference>
<gene>
    <name evidence="9" type="ORF">HU722_08975</name>
</gene>
<dbReference type="CDD" id="cd00315">
    <property type="entry name" value="Cyt_C5_DNA_methylase"/>
    <property type="match status" value="1"/>
</dbReference>
<evidence type="ECO:0000256" key="1">
    <source>
        <dbReference type="ARBA" id="ARBA00022603"/>
    </source>
</evidence>
<dbReference type="GO" id="GO:0003677">
    <property type="term" value="F:DNA binding"/>
    <property type="evidence" value="ECO:0007669"/>
    <property type="project" value="TreeGrafter"/>
</dbReference>
<comment type="catalytic activity">
    <reaction evidence="5 8">
        <text>a 2'-deoxycytidine in DNA + S-adenosyl-L-methionine = a 5-methyl-2'-deoxycytidine in DNA + S-adenosyl-L-homocysteine + H(+)</text>
        <dbReference type="Rhea" id="RHEA:13681"/>
        <dbReference type="Rhea" id="RHEA-COMP:11369"/>
        <dbReference type="Rhea" id="RHEA-COMP:11370"/>
        <dbReference type="ChEBI" id="CHEBI:15378"/>
        <dbReference type="ChEBI" id="CHEBI:57856"/>
        <dbReference type="ChEBI" id="CHEBI:59789"/>
        <dbReference type="ChEBI" id="CHEBI:85452"/>
        <dbReference type="ChEBI" id="CHEBI:85454"/>
        <dbReference type="EC" id="2.1.1.37"/>
    </reaction>
</comment>
<dbReference type="InterPro" id="IPR018117">
    <property type="entry name" value="C5_DNA_meth_AS"/>
</dbReference>
<dbReference type="InterPro" id="IPR050390">
    <property type="entry name" value="C5-Methyltransferase"/>
</dbReference>
<accession>A0A8H9YNS5</accession>
<evidence type="ECO:0000256" key="5">
    <source>
        <dbReference type="ARBA" id="ARBA00047422"/>
    </source>
</evidence>
<dbReference type="GO" id="GO:0009307">
    <property type="term" value="P:DNA restriction-modification system"/>
    <property type="evidence" value="ECO:0007669"/>
    <property type="project" value="UniProtKB-KW"/>
</dbReference>
<protein>
    <recommendedName>
        <fullName evidence="8">Cytosine-specific methyltransferase</fullName>
        <ecNumber evidence="8">2.1.1.37</ecNumber>
    </recommendedName>
</protein>
<dbReference type="AlphaFoldDB" id="A0A8H9YNS5"/>
<dbReference type="GO" id="GO:0044027">
    <property type="term" value="P:negative regulation of gene expression via chromosomal CpG island methylation"/>
    <property type="evidence" value="ECO:0007669"/>
    <property type="project" value="TreeGrafter"/>
</dbReference>
<evidence type="ECO:0000256" key="6">
    <source>
        <dbReference type="PROSITE-ProRule" id="PRU01016"/>
    </source>
</evidence>
<evidence type="ECO:0000256" key="3">
    <source>
        <dbReference type="ARBA" id="ARBA00022691"/>
    </source>
</evidence>
<reference evidence="9" key="1">
    <citation type="journal article" date="2020" name="Microorganisms">
        <title>Reliable Identification of Environmental Pseudomonas Isolates Using the rpoD Gene.</title>
        <authorList>
            <consortium name="The Broad Institute Genome Sequencing Platform"/>
            <person name="Girard L."/>
            <person name="Lood C."/>
            <person name="Rokni-Zadeh H."/>
            <person name="van Noort V."/>
            <person name="Lavigne R."/>
            <person name="De Mot R."/>
        </authorList>
    </citation>
    <scope>NUCLEOTIDE SEQUENCE [LARGE SCALE GENOMIC DNA]</scope>
    <source>
        <strain evidence="9">SWRI145</strain>
    </source>
</reference>
<evidence type="ECO:0000256" key="8">
    <source>
        <dbReference type="RuleBase" id="RU000417"/>
    </source>
</evidence>
<keyword evidence="1 6" id="KW-0489">Methyltransferase</keyword>
<evidence type="ECO:0000256" key="2">
    <source>
        <dbReference type="ARBA" id="ARBA00022679"/>
    </source>
</evidence>
<dbReference type="Gene3D" id="3.40.50.150">
    <property type="entry name" value="Vaccinia Virus protein VP39"/>
    <property type="match status" value="1"/>
</dbReference>
<feature type="active site" evidence="6">
    <location>
        <position position="71"/>
    </location>
</feature>
<dbReference type="PANTHER" id="PTHR10629:SF52">
    <property type="entry name" value="DNA (CYTOSINE-5)-METHYLTRANSFERASE 1"/>
    <property type="match status" value="1"/>
</dbReference>
<comment type="caution">
    <text evidence="9">The sequence shown here is derived from an EMBL/GenBank/DDBJ whole genome shotgun (WGS) entry which is preliminary data.</text>
</comment>